<dbReference type="InParanoid" id="A0A5C3NKG5"/>
<keyword evidence="3" id="KW-1185">Reference proteome</keyword>
<dbReference type="Proteomes" id="UP000308197">
    <property type="component" value="Unassembled WGS sequence"/>
</dbReference>
<evidence type="ECO:0000313" key="3">
    <source>
        <dbReference type="Proteomes" id="UP000308197"/>
    </source>
</evidence>
<organism evidence="2 3">
    <name type="scientific">Polyporus arcularius HHB13444</name>
    <dbReference type="NCBI Taxonomy" id="1314778"/>
    <lineage>
        <taxon>Eukaryota</taxon>
        <taxon>Fungi</taxon>
        <taxon>Dikarya</taxon>
        <taxon>Basidiomycota</taxon>
        <taxon>Agaricomycotina</taxon>
        <taxon>Agaricomycetes</taxon>
        <taxon>Polyporales</taxon>
        <taxon>Polyporaceae</taxon>
        <taxon>Polyporus</taxon>
    </lineage>
</organism>
<proteinExistence type="predicted"/>
<dbReference type="AlphaFoldDB" id="A0A5C3NKG5"/>
<name>A0A5C3NKG5_9APHY</name>
<gene>
    <name evidence="2" type="ORF">K466DRAFT_615674</name>
</gene>
<dbReference type="EMBL" id="ML212704">
    <property type="protein sequence ID" value="TFK78211.1"/>
    <property type="molecule type" value="Genomic_DNA"/>
</dbReference>
<feature type="compositionally biased region" description="Low complexity" evidence="1">
    <location>
        <begin position="150"/>
        <end position="168"/>
    </location>
</feature>
<evidence type="ECO:0000313" key="2">
    <source>
        <dbReference type="EMBL" id="TFK78211.1"/>
    </source>
</evidence>
<feature type="region of interest" description="Disordered" evidence="1">
    <location>
        <begin position="149"/>
        <end position="168"/>
    </location>
</feature>
<reference evidence="2 3" key="1">
    <citation type="journal article" date="2019" name="Nat. Ecol. Evol.">
        <title>Megaphylogeny resolves global patterns of mushroom evolution.</title>
        <authorList>
            <person name="Varga T."/>
            <person name="Krizsan K."/>
            <person name="Foldi C."/>
            <person name="Dima B."/>
            <person name="Sanchez-Garcia M."/>
            <person name="Sanchez-Ramirez S."/>
            <person name="Szollosi G.J."/>
            <person name="Szarkandi J.G."/>
            <person name="Papp V."/>
            <person name="Albert L."/>
            <person name="Andreopoulos W."/>
            <person name="Angelini C."/>
            <person name="Antonin V."/>
            <person name="Barry K.W."/>
            <person name="Bougher N.L."/>
            <person name="Buchanan P."/>
            <person name="Buyck B."/>
            <person name="Bense V."/>
            <person name="Catcheside P."/>
            <person name="Chovatia M."/>
            <person name="Cooper J."/>
            <person name="Damon W."/>
            <person name="Desjardin D."/>
            <person name="Finy P."/>
            <person name="Geml J."/>
            <person name="Haridas S."/>
            <person name="Hughes K."/>
            <person name="Justo A."/>
            <person name="Karasinski D."/>
            <person name="Kautmanova I."/>
            <person name="Kiss B."/>
            <person name="Kocsube S."/>
            <person name="Kotiranta H."/>
            <person name="LaButti K.M."/>
            <person name="Lechner B.E."/>
            <person name="Liimatainen K."/>
            <person name="Lipzen A."/>
            <person name="Lukacs Z."/>
            <person name="Mihaltcheva S."/>
            <person name="Morgado L.N."/>
            <person name="Niskanen T."/>
            <person name="Noordeloos M.E."/>
            <person name="Ohm R.A."/>
            <person name="Ortiz-Santana B."/>
            <person name="Ovrebo C."/>
            <person name="Racz N."/>
            <person name="Riley R."/>
            <person name="Savchenko A."/>
            <person name="Shiryaev A."/>
            <person name="Soop K."/>
            <person name="Spirin V."/>
            <person name="Szebenyi C."/>
            <person name="Tomsovsky M."/>
            <person name="Tulloss R.E."/>
            <person name="Uehling J."/>
            <person name="Grigoriev I.V."/>
            <person name="Vagvolgyi C."/>
            <person name="Papp T."/>
            <person name="Martin F.M."/>
            <person name="Miettinen O."/>
            <person name="Hibbett D.S."/>
            <person name="Nagy L.G."/>
        </authorList>
    </citation>
    <scope>NUCLEOTIDE SEQUENCE [LARGE SCALE GENOMIC DNA]</scope>
    <source>
        <strain evidence="2 3">HHB13444</strain>
    </source>
</reference>
<evidence type="ECO:0000256" key="1">
    <source>
        <dbReference type="SAM" id="MobiDB-lite"/>
    </source>
</evidence>
<sequence length="192" mass="21729">MIHSCVLRLQNANAFAHLYLFSTSLHMRSLQSSLLSLVVSTACEAAGHKYCFIGFASWPCNVSRIVDHQDNFICFYPTICRLLRLLELSGAGLNTSSMPGHCMRRLVHFQQLTYPATLPNARLRTHRFQVPTRKRQGSDWDIHITDESRQAQPAQPVQQGQQAQQAAQDVVGAHEGAAWHDFMSDFAHVRRK</sequence>
<accession>A0A5C3NKG5</accession>
<protein>
    <submittedName>
        <fullName evidence="2">Uncharacterized protein</fullName>
    </submittedName>
</protein>